<keyword evidence="2" id="KW-1185">Reference proteome</keyword>
<evidence type="ECO:0008006" key="3">
    <source>
        <dbReference type="Google" id="ProtNLM"/>
    </source>
</evidence>
<dbReference type="EMBL" id="JBEPTQ010000001">
    <property type="protein sequence ID" value="MET4716153.1"/>
    <property type="molecule type" value="Genomic_DNA"/>
</dbReference>
<protein>
    <recommendedName>
        <fullName evidence="3">Transposase</fullName>
    </recommendedName>
</protein>
<comment type="caution">
    <text evidence="1">The sequence shown here is derived from an EMBL/GenBank/DDBJ whole genome shotgun (WGS) entry which is preliminary data.</text>
</comment>
<gene>
    <name evidence="1" type="ORF">ABIF63_000256</name>
</gene>
<sequence>MLSELAGKQAASIHVVKTAAVQKGAIRHCLAGTGGRTKVEGWLPRYFGFPMQSYTKRKGLRAVDNWTAVKKHFS</sequence>
<accession>A0ABV2RGU2</accession>
<reference evidence="1 2" key="1">
    <citation type="submission" date="2024-06" db="EMBL/GenBank/DDBJ databases">
        <title>Genomic Encyclopedia of Type Strains, Phase V (KMG-V): Genome sequencing to study the core and pangenomes of soil and plant-associated prokaryotes.</title>
        <authorList>
            <person name="Whitman W."/>
        </authorList>
    </citation>
    <scope>NUCLEOTIDE SEQUENCE [LARGE SCALE GENOMIC DNA]</scope>
    <source>
        <strain evidence="1 2">USDA 160</strain>
    </source>
</reference>
<evidence type="ECO:0000313" key="1">
    <source>
        <dbReference type="EMBL" id="MET4716153.1"/>
    </source>
</evidence>
<dbReference type="RefSeq" id="WP_354269889.1">
    <property type="nucleotide sequence ID" value="NZ_JBEPTQ010000001.1"/>
</dbReference>
<evidence type="ECO:0000313" key="2">
    <source>
        <dbReference type="Proteomes" id="UP001549291"/>
    </source>
</evidence>
<dbReference type="Proteomes" id="UP001549291">
    <property type="component" value="Unassembled WGS sequence"/>
</dbReference>
<name>A0ABV2RGU2_BRAJP</name>
<proteinExistence type="predicted"/>
<organism evidence="1 2">
    <name type="scientific">Bradyrhizobium japonicum</name>
    <dbReference type="NCBI Taxonomy" id="375"/>
    <lineage>
        <taxon>Bacteria</taxon>
        <taxon>Pseudomonadati</taxon>
        <taxon>Pseudomonadota</taxon>
        <taxon>Alphaproteobacteria</taxon>
        <taxon>Hyphomicrobiales</taxon>
        <taxon>Nitrobacteraceae</taxon>
        <taxon>Bradyrhizobium</taxon>
    </lineage>
</organism>